<feature type="binding site" evidence="4">
    <location>
        <position position="56"/>
    </location>
    <ligand>
        <name>molybdate</name>
        <dbReference type="ChEBI" id="CHEBI:36264"/>
    </ligand>
</feature>
<reference evidence="7" key="2">
    <citation type="submission" date="2019-01" db="EMBL/GenBank/DDBJ databases">
        <title>Genome sequence of Desulfonema ishimotonii strain Tokyo 01.</title>
        <authorList>
            <person name="Fukui M."/>
        </authorList>
    </citation>
    <scope>NUCLEOTIDE SEQUENCE [LARGE SCALE GENOMIC DNA]</scope>
    <source>
        <strain evidence="7">Tokyo 01</strain>
    </source>
</reference>
<dbReference type="Proteomes" id="UP000288096">
    <property type="component" value="Unassembled WGS sequence"/>
</dbReference>
<feature type="signal peptide" evidence="5">
    <location>
        <begin position="1"/>
        <end position="19"/>
    </location>
</feature>
<dbReference type="RefSeq" id="WP_124326941.1">
    <property type="nucleotide sequence ID" value="NZ_BEXT01000001.1"/>
</dbReference>
<dbReference type="Gene3D" id="3.40.190.10">
    <property type="entry name" value="Periplasmic binding protein-like II"/>
    <property type="match status" value="2"/>
</dbReference>
<dbReference type="GO" id="GO:0015689">
    <property type="term" value="P:molybdate ion transport"/>
    <property type="evidence" value="ECO:0007669"/>
    <property type="project" value="InterPro"/>
</dbReference>
<dbReference type="NCBIfam" id="TIGR01256">
    <property type="entry name" value="modA"/>
    <property type="match status" value="1"/>
</dbReference>
<dbReference type="PANTHER" id="PTHR30632">
    <property type="entry name" value="MOLYBDATE-BINDING PERIPLASMIC PROTEIN"/>
    <property type="match status" value="1"/>
</dbReference>
<evidence type="ECO:0000256" key="5">
    <source>
        <dbReference type="SAM" id="SignalP"/>
    </source>
</evidence>
<dbReference type="EMBL" id="BEXT01000001">
    <property type="protein sequence ID" value="GBC59425.1"/>
    <property type="molecule type" value="Genomic_DNA"/>
</dbReference>
<dbReference type="InterPro" id="IPR050682">
    <property type="entry name" value="ModA/WtpA"/>
</dbReference>
<accession>A0A401FR42</accession>
<dbReference type="PANTHER" id="PTHR30632:SF0">
    <property type="entry name" value="SULFATE-BINDING PROTEIN"/>
    <property type="match status" value="1"/>
</dbReference>
<dbReference type="InterPro" id="IPR005950">
    <property type="entry name" value="ModA"/>
</dbReference>
<keyword evidence="2 4" id="KW-0479">Metal-binding</keyword>
<organism evidence="6 7">
    <name type="scientific">Desulfonema ishimotonii</name>
    <dbReference type="NCBI Taxonomy" id="45657"/>
    <lineage>
        <taxon>Bacteria</taxon>
        <taxon>Pseudomonadati</taxon>
        <taxon>Thermodesulfobacteriota</taxon>
        <taxon>Desulfobacteria</taxon>
        <taxon>Desulfobacterales</taxon>
        <taxon>Desulfococcaceae</taxon>
        <taxon>Desulfonema</taxon>
    </lineage>
</organism>
<evidence type="ECO:0000256" key="2">
    <source>
        <dbReference type="ARBA" id="ARBA00022723"/>
    </source>
</evidence>
<dbReference type="CDD" id="cd13517">
    <property type="entry name" value="PBP2_ModA3_like"/>
    <property type="match status" value="1"/>
</dbReference>
<gene>
    <name evidence="6" type="ORF">DENIS_0364</name>
</gene>
<name>A0A401FR42_9BACT</name>
<keyword evidence="4" id="KW-0500">Molybdenum</keyword>
<reference evidence="7" key="1">
    <citation type="submission" date="2017-11" db="EMBL/GenBank/DDBJ databases">
        <authorList>
            <person name="Watanabe M."/>
            <person name="Kojima H."/>
        </authorList>
    </citation>
    <scope>NUCLEOTIDE SEQUENCE [LARGE SCALE GENOMIC DNA]</scope>
    <source>
        <strain evidence="7">Tokyo 01</strain>
    </source>
</reference>
<evidence type="ECO:0000256" key="1">
    <source>
        <dbReference type="ARBA" id="ARBA00009175"/>
    </source>
</evidence>
<dbReference type="AlphaFoldDB" id="A0A401FR42"/>
<keyword evidence="3 5" id="KW-0732">Signal</keyword>
<protein>
    <submittedName>
        <fullName evidence="6">Molybdenum ABC transporter substrate-binding pro tein</fullName>
    </submittedName>
</protein>
<evidence type="ECO:0000313" key="6">
    <source>
        <dbReference type="EMBL" id="GBC59425.1"/>
    </source>
</evidence>
<sequence>MRYLITFLATVLLAFNSFAADLSVYAGAGLIKPMEELRKNFEQEHHISVSVHYGGSGELFGLMAAGRPSDVFIPGAAKYTQDALKNGWIVRESIRDLVRHVPVIVVPAGNPAHIQTLEDLTKPGIRVALGDPKGPAIGRVSKKLLSEAGLYEKVRANTRVLTPTVNQLLIYVTLKQADAAIIWEDLVSWSENRGKADVIRIPEAQNQIKTIPTAVTTHGKENPLAPRFSDHIASEAGLAIWKKWGFQPCAR</sequence>
<evidence type="ECO:0000256" key="4">
    <source>
        <dbReference type="PIRSR" id="PIRSR004846-1"/>
    </source>
</evidence>
<dbReference type="OrthoDB" id="9786399at2"/>
<evidence type="ECO:0000313" key="7">
    <source>
        <dbReference type="Proteomes" id="UP000288096"/>
    </source>
</evidence>
<comment type="caution">
    <text evidence="6">The sequence shown here is derived from an EMBL/GenBank/DDBJ whole genome shotgun (WGS) entry which is preliminary data.</text>
</comment>
<feature type="chain" id="PRO_5019390599" evidence="5">
    <location>
        <begin position="20"/>
        <end position="251"/>
    </location>
</feature>
<feature type="binding site" evidence="4">
    <location>
        <position position="165"/>
    </location>
    <ligand>
        <name>molybdate</name>
        <dbReference type="ChEBI" id="CHEBI:36264"/>
    </ligand>
</feature>
<proteinExistence type="inferred from homology"/>
<dbReference type="Pfam" id="PF13531">
    <property type="entry name" value="SBP_bac_11"/>
    <property type="match status" value="1"/>
</dbReference>
<dbReference type="GO" id="GO:0046872">
    <property type="term" value="F:metal ion binding"/>
    <property type="evidence" value="ECO:0007669"/>
    <property type="project" value="UniProtKB-KW"/>
</dbReference>
<dbReference type="GO" id="GO:0030973">
    <property type="term" value="F:molybdate ion binding"/>
    <property type="evidence" value="ECO:0007669"/>
    <property type="project" value="TreeGrafter"/>
</dbReference>
<comment type="similarity">
    <text evidence="1">Belongs to the bacterial solute-binding protein ModA family.</text>
</comment>
<keyword evidence="7" id="KW-1185">Reference proteome</keyword>
<evidence type="ECO:0000256" key="3">
    <source>
        <dbReference type="ARBA" id="ARBA00022729"/>
    </source>
</evidence>
<dbReference type="SUPFAM" id="SSF53850">
    <property type="entry name" value="Periplasmic binding protein-like II"/>
    <property type="match status" value="1"/>
</dbReference>
<dbReference type="PIRSF" id="PIRSF004846">
    <property type="entry name" value="ModA"/>
    <property type="match status" value="1"/>
</dbReference>